<evidence type="ECO:0000313" key="2">
    <source>
        <dbReference type="Proteomes" id="UP000765509"/>
    </source>
</evidence>
<name>A0A9Q3GHZ2_9BASI</name>
<dbReference type="Proteomes" id="UP000765509">
    <property type="component" value="Unassembled WGS sequence"/>
</dbReference>
<accession>A0A9Q3GHZ2</accession>
<protein>
    <submittedName>
        <fullName evidence="1">Uncharacterized protein</fullName>
    </submittedName>
</protein>
<comment type="caution">
    <text evidence="1">The sequence shown here is derived from an EMBL/GenBank/DDBJ whole genome shotgun (WGS) entry which is preliminary data.</text>
</comment>
<dbReference type="AlphaFoldDB" id="A0A9Q3GHZ2"/>
<gene>
    <name evidence="1" type="ORF">O181_007529</name>
</gene>
<evidence type="ECO:0000313" key="1">
    <source>
        <dbReference type="EMBL" id="MBW0467814.1"/>
    </source>
</evidence>
<sequence length="91" mass="10069">MLSDRLNVKLVSAAKVTNWEFGTNPSGGLFRDNSAAALAIALSRRNHLRGGGSFNTAQPLKQIHPMLRLNQTETQIFMLEKSVCNCVLNKR</sequence>
<reference evidence="1" key="1">
    <citation type="submission" date="2021-03" db="EMBL/GenBank/DDBJ databases">
        <title>Draft genome sequence of rust myrtle Austropuccinia psidii MF-1, a brazilian biotype.</title>
        <authorList>
            <person name="Quecine M.C."/>
            <person name="Pachon D.M.R."/>
            <person name="Bonatelli M.L."/>
            <person name="Correr F.H."/>
            <person name="Franceschini L.M."/>
            <person name="Leite T.F."/>
            <person name="Margarido G.R.A."/>
            <person name="Almeida C.A."/>
            <person name="Ferrarezi J.A."/>
            <person name="Labate C.A."/>
        </authorList>
    </citation>
    <scope>NUCLEOTIDE SEQUENCE</scope>
    <source>
        <strain evidence="1">MF-1</strain>
    </source>
</reference>
<dbReference type="EMBL" id="AVOT02001686">
    <property type="protein sequence ID" value="MBW0467814.1"/>
    <property type="molecule type" value="Genomic_DNA"/>
</dbReference>
<keyword evidence="2" id="KW-1185">Reference proteome</keyword>
<proteinExistence type="predicted"/>
<organism evidence="1 2">
    <name type="scientific">Austropuccinia psidii MF-1</name>
    <dbReference type="NCBI Taxonomy" id="1389203"/>
    <lineage>
        <taxon>Eukaryota</taxon>
        <taxon>Fungi</taxon>
        <taxon>Dikarya</taxon>
        <taxon>Basidiomycota</taxon>
        <taxon>Pucciniomycotina</taxon>
        <taxon>Pucciniomycetes</taxon>
        <taxon>Pucciniales</taxon>
        <taxon>Sphaerophragmiaceae</taxon>
        <taxon>Austropuccinia</taxon>
    </lineage>
</organism>